<dbReference type="PANTHER" id="PTHR43424">
    <property type="entry name" value="LOCUS PUTATIVE PROTEIN 1-RELATED"/>
    <property type="match status" value="1"/>
</dbReference>
<dbReference type="InterPro" id="IPR052556">
    <property type="entry name" value="PolySynth_Transporter"/>
</dbReference>
<protein>
    <submittedName>
        <fullName evidence="6">Flippase</fullName>
    </submittedName>
</protein>
<feature type="transmembrane region" description="Helical" evidence="5">
    <location>
        <begin position="336"/>
        <end position="355"/>
    </location>
</feature>
<feature type="transmembrane region" description="Helical" evidence="5">
    <location>
        <begin position="84"/>
        <end position="106"/>
    </location>
</feature>
<evidence type="ECO:0000313" key="6">
    <source>
        <dbReference type="EMBL" id="CZQ25082.1"/>
    </source>
</evidence>
<accession>A0A193SEW4</accession>
<feature type="transmembrane region" description="Helical" evidence="5">
    <location>
        <begin position="362"/>
        <end position="381"/>
    </location>
</feature>
<evidence type="ECO:0000256" key="3">
    <source>
        <dbReference type="ARBA" id="ARBA00022989"/>
    </source>
</evidence>
<feature type="transmembrane region" description="Helical" evidence="5">
    <location>
        <begin position="216"/>
        <end position="236"/>
    </location>
</feature>
<comment type="subcellular location">
    <subcellularLocation>
        <location evidence="1">Membrane</location>
        <topology evidence="1">Multi-pass membrane protein</topology>
    </subcellularLocation>
</comment>
<dbReference type="GO" id="GO:0016020">
    <property type="term" value="C:membrane"/>
    <property type="evidence" value="ECO:0007669"/>
    <property type="project" value="UniProtKB-SubCell"/>
</dbReference>
<feature type="transmembrane region" description="Helical" evidence="5">
    <location>
        <begin position="256"/>
        <end position="275"/>
    </location>
</feature>
<evidence type="ECO:0000256" key="4">
    <source>
        <dbReference type="ARBA" id="ARBA00023136"/>
    </source>
</evidence>
<feature type="transmembrane region" description="Helical" evidence="5">
    <location>
        <begin position="387"/>
        <end position="405"/>
    </location>
</feature>
<evidence type="ECO:0000256" key="5">
    <source>
        <dbReference type="SAM" id="Phobius"/>
    </source>
</evidence>
<gene>
    <name evidence="6" type="primary">wzx</name>
</gene>
<keyword evidence="2 5" id="KW-0812">Transmembrane</keyword>
<dbReference type="PANTHER" id="PTHR43424:SF1">
    <property type="entry name" value="LOCUS PUTATIVE PROTEIN 1-RELATED"/>
    <property type="match status" value="1"/>
</dbReference>
<feature type="transmembrane region" description="Helical" evidence="5">
    <location>
        <begin position="149"/>
        <end position="169"/>
    </location>
</feature>
<keyword evidence="3 5" id="KW-1133">Transmembrane helix</keyword>
<feature type="transmembrane region" description="Helical" evidence="5">
    <location>
        <begin position="49"/>
        <end position="72"/>
    </location>
</feature>
<dbReference type="Pfam" id="PF01943">
    <property type="entry name" value="Polysacc_synt"/>
    <property type="match status" value="1"/>
</dbReference>
<sequence length="441" mass="50365">MIVLSKIKESRSFLNMIWLSGDSLIRLGFGFLISVWIARYLGPHYFGVYNYAFSVIAIYASIASLGMNGVVVKELVKHPDKTDVIMGTSFYLQIIGSLLACVFAFWTTFFLRHGEWDILNVVLVMLPSVLLRSSDIIKYWFESNIESKYTVIAQNIAFFLSLLLKISFICFGLSVLFISATVTFEALFLCIILFCIYKRRVRNKKWIWSSSEAKRLLSESWPLILSGVALMLYMRIDQIMIGNMINDSAVGVYSVAVKMAEVWYFVPAAVVSSLFPKIIKEKYLSENNYNKRMQFLYDVLISISFMVAIVVTVFSDFIISFFFGSNYLEASSVIKVYVWGSVFYFLSSASGRWYINEGLQFYALSRNIVGLILAIFLNYLLIPRYGLIGSAYATIVAFSFVAYFFDAFHPKTRIAFIQKTKSLLIFGAVIRIMNTLKKDNP</sequence>
<dbReference type="InterPro" id="IPR002797">
    <property type="entry name" value="Polysacc_synth"/>
</dbReference>
<feature type="transmembrane region" description="Helical" evidence="5">
    <location>
        <begin position="12"/>
        <end position="37"/>
    </location>
</feature>
<evidence type="ECO:0000256" key="2">
    <source>
        <dbReference type="ARBA" id="ARBA00022692"/>
    </source>
</evidence>
<name>A0A193SEW4_KLEPN</name>
<reference evidence="6" key="2">
    <citation type="submission" date="2016-06" db="EMBL/GenBank/DDBJ databases">
        <title>Towards a vaccine: An investigation of Klebsiella pneumoniae surface antigens.</title>
        <authorList>
            <person name="Follador R."/>
            <person name="Heinz E."/>
            <person name="Wyres K.L."/>
            <person name="Ellington M.J."/>
            <person name="Kowarik M."/>
            <person name="Holt K.E."/>
            <person name="Thomson N.R."/>
        </authorList>
    </citation>
    <scope>NUCLEOTIDE SEQUENCE</scope>
    <source>
        <strain evidence="6">QMP</strain>
    </source>
</reference>
<dbReference type="RefSeq" id="WP_074422415.1">
    <property type="nucleotide sequence ID" value="NZ_BHZA01000045.1"/>
</dbReference>
<feature type="transmembrane region" description="Helical" evidence="5">
    <location>
        <begin position="295"/>
        <end position="324"/>
    </location>
</feature>
<dbReference type="CDD" id="cd13128">
    <property type="entry name" value="MATE_Wzx_like"/>
    <property type="match status" value="1"/>
</dbReference>
<dbReference type="EMBL" id="LT174587">
    <property type="protein sequence ID" value="CZQ25082.1"/>
    <property type="molecule type" value="Genomic_DNA"/>
</dbReference>
<dbReference type="AlphaFoldDB" id="A0A193SEW4"/>
<reference evidence="6" key="1">
    <citation type="submission" date="2016-02" db="EMBL/GenBank/DDBJ databases">
        <authorList>
            <person name="Wen L."/>
            <person name="He K."/>
            <person name="Yang H."/>
        </authorList>
    </citation>
    <scope>NUCLEOTIDE SEQUENCE</scope>
    <source>
        <strain evidence="6">QMP</strain>
    </source>
</reference>
<proteinExistence type="predicted"/>
<organism evidence="6">
    <name type="scientific">Klebsiella pneumoniae</name>
    <dbReference type="NCBI Taxonomy" id="573"/>
    <lineage>
        <taxon>Bacteria</taxon>
        <taxon>Pseudomonadati</taxon>
        <taxon>Pseudomonadota</taxon>
        <taxon>Gammaproteobacteria</taxon>
        <taxon>Enterobacterales</taxon>
        <taxon>Enterobacteriaceae</taxon>
        <taxon>Klebsiella/Raoultella group</taxon>
        <taxon>Klebsiella</taxon>
        <taxon>Klebsiella pneumoniae complex</taxon>
    </lineage>
</organism>
<feature type="transmembrane region" description="Helical" evidence="5">
    <location>
        <begin position="175"/>
        <end position="196"/>
    </location>
</feature>
<evidence type="ECO:0000256" key="1">
    <source>
        <dbReference type="ARBA" id="ARBA00004141"/>
    </source>
</evidence>
<feature type="transmembrane region" description="Helical" evidence="5">
    <location>
        <begin position="118"/>
        <end position="137"/>
    </location>
</feature>
<keyword evidence="4 5" id="KW-0472">Membrane</keyword>